<dbReference type="GO" id="GO:0020037">
    <property type="term" value="F:heme binding"/>
    <property type="evidence" value="ECO:0007669"/>
    <property type="project" value="InterPro"/>
</dbReference>
<keyword evidence="3" id="KW-1185">Reference proteome</keyword>
<dbReference type="AlphaFoldDB" id="A0A238L236"/>
<evidence type="ECO:0000313" key="3">
    <source>
        <dbReference type="Proteomes" id="UP000220836"/>
    </source>
</evidence>
<dbReference type="RefSeq" id="WP_097806430.1">
    <property type="nucleotide sequence ID" value="NZ_FXYH01000019.1"/>
</dbReference>
<reference evidence="2 3" key="1">
    <citation type="submission" date="2017-05" db="EMBL/GenBank/DDBJ databases">
        <authorList>
            <person name="Song R."/>
            <person name="Chenine A.L."/>
            <person name="Ruprecht R.M."/>
        </authorList>
    </citation>
    <scope>NUCLEOTIDE SEQUENCE [LARGE SCALE GENOMIC DNA]</scope>
    <source>
        <strain evidence="2 3">CECT 8663</strain>
    </source>
</reference>
<evidence type="ECO:0000256" key="1">
    <source>
        <dbReference type="SAM" id="SignalP"/>
    </source>
</evidence>
<dbReference type="SUPFAM" id="SSF46626">
    <property type="entry name" value="Cytochrome c"/>
    <property type="match status" value="1"/>
</dbReference>
<gene>
    <name evidence="2" type="ORF">PEV8663_03994</name>
</gene>
<dbReference type="Proteomes" id="UP000220836">
    <property type="component" value="Unassembled WGS sequence"/>
</dbReference>
<dbReference type="EMBL" id="FXYH01000019">
    <property type="protein sequence ID" value="SMX48881.1"/>
    <property type="molecule type" value="Genomic_DNA"/>
</dbReference>
<dbReference type="OrthoDB" id="7303372at2"/>
<accession>A0A238L236</accession>
<sequence>MLETRMLKTALAALVCAASFGPAQAQGSDAQTLFETKCGSCHVPDASEFLEQKVIVTGDGLVGEGSKMPVQTFLESGHGRLEPAEITLIMEHLETVQDSSQLILN</sequence>
<feature type="signal peptide" evidence="1">
    <location>
        <begin position="1"/>
        <end position="25"/>
    </location>
</feature>
<proteinExistence type="predicted"/>
<dbReference type="GO" id="GO:0009055">
    <property type="term" value="F:electron transfer activity"/>
    <property type="evidence" value="ECO:0007669"/>
    <property type="project" value="InterPro"/>
</dbReference>
<evidence type="ECO:0008006" key="4">
    <source>
        <dbReference type="Google" id="ProtNLM"/>
    </source>
</evidence>
<protein>
    <recommendedName>
        <fullName evidence="4">Cytochrome c domain-containing protein</fullName>
    </recommendedName>
</protein>
<evidence type="ECO:0000313" key="2">
    <source>
        <dbReference type="EMBL" id="SMX48881.1"/>
    </source>
</evidence>
<feature type="chain" id="PRO_5012782670" description="Cytochrome c domain-containing protein" evidence="1">
    <location>
        <begin position="26"/>
        <end position="105"/>
    </location>
</feature>
<dbReference type="InterPro" id="IPR036909">
    <property type="entry name" value="Cyt_c-like_dom_sf"/>
</dbReference>
<organism evidence="2 3">
    <name type="scientific">Pelagimonas varians</name>
    <dbReference type="NCBI Taxonomy" id="696760"/>
    <lineage>
        <taxon>Bacteria</taxon>
        <taxon>Pseudomonadati</taxon>
        <taxon>Pseudomonadota</taxon>
        <taxon>Alphaproteobacteria</taxon>
        <taxon>Rhodobacterales</taxon>
        <taxon>Roseobacteraceae</taxon>
        <taxon>Pelagimonas</taxon>
    </lineage>
</organism>
<name>A0A238L236_9RHOB</name>
<keyword evidence="1" id="KW-0732">Signal</keyword>